<evidence type="ECO:0000256" key="1">
    <source>
        <dbReference type="SAM" id="Phobius"/>
    </source>
</evidence>
<name>A0A1I2RIT6_9BACI</name>
<dbReference type="Proteomes" id="UP000198897">
    <property type="component" value="Unassembled WGS sequence"/>
</dbReference>
<keyword evidence="1" id="KW-0812">Transmembrane</keyword>
<proteinExistence type="predicted"/>
<dbReference type="InterPro" id="IPR001763">
    <property type="entry name" value="Rhodanese-like_dom"/>
</dbReference>
<dbReference type="PANTHER" id="PTHR43031:SF17">
    <property type="entry name" value="SULFURTRANSFERASE YTWF-RELATED"/>
    <property type="match status" value="1"/>
</dbReference>
<dbReference type="InterPro" id="IPR050229">
    <property type="entry name" value="GlpE_sulfurtransferase"/>
</dbReference>
<keyword evidence="4" id="KW-1185">Reference proteome</keyword>
<dbReference type="AlphaFoldDB" id="A0A1I2RIT6"/>
<feature type="domain" description="Rhodanese" evidence="2">
    <location>
        <begin position="41"/>
        <end position="121"/>
    </location>
</feature>
<protein>
    <submittedName>
        <fullName evidence="3">Rhodanese-related sulfurtransferase</fullName>
    </submittedName>
</protein>
<keyword evidence="1" id="KW-0472">Membrane</keyword>
<dbReference type="SMART" id="SM00450">
    <property type="entry name" value="RHOD"/>
    <property type="match status" value="1"/>
</dbReference>
<dbReference type="Pfam" id="PF00581">
    <property type="entry name" value="Rhodanese"/>
    <property type="match status" value="1"/>
</dbReference>
<dbReference type="InterPro" id="IPR036873">
    <property type="entry name" value="Rhodanese-like_dom_sf"/>
</dbReference>
<dbReference type="EMBL" id="FOOG01000039">
    <property type="protein sequence ID" value="SFG38537.1"/>
    <property type="molecule type" value="Genomic_DNA"/>
</dbReference>
<organism evidence="3 4">
    <name type="scientific">Halobacillus alkaliphilus</name>
    <dbReference type="NCBI Taxonomy" id="396056"/>
    <lineage>
        <taxon>Bacteria</taxon>
        <taxon>Bacillati</taxon>
        <taxon>Bacillota</taxon>
        <taxon>Bacilli</taxon>
        <taxon>Bacillales</taxon>
        <taxon>Bacillaceae</taxon>
        <taxon>Halobacillus</taxon>
    </lineage>
</organism>
<dbReference type="PANTHER" id="PTHR43031">
    <property type="entry name" value="FAD-DEPENDENT OXIDOREDUCTASE"/>
    <property type="match status" value="1"/>
</dbReference>
<dbReference type="PROSITE" id="PS50206">
    <property type="entry name" value="RHODANESE_3"/>
    <property type="match status" value="1"/>
</dbReference>
<dbReference type="CDD" id="cd00158">
    <property type="entry name" value="RHOD"/>
    <property type="match status" value="1"/>
</dbReference>
<evidence type="ECO:0000313" key="3">
    <source>
        <dbReference type="EMBL" id="SFG38537.1"/>
    </source>
</evidence>
<accession>A0A1I2RIT6</accession>
<dbReference type="GO" id="GO:0016740">
    <property type="term" value="F:transferase activity"/>
    <property type="evidence" value="ECO:0007669"/>
    <property type="project" value="UniProtKB-KW"/>
</dbReference>
<keyword evidence="3" id="KW-0808">Transferase</keyword>
<sequence length="121" mass="13793">MIETIIQWGLIIVVAWFVMNRFMPAKGVSSITTEEVKKRTKERNVQFVDVRTPGEYKANHKKPFKNIPLAELANRSNELDREKEVMVICQSGMRSSKAAKILKKQGFNHVTNVKGGMGAWM</sequence>
<keyword evidence="1" id="KW-1133">Transmembrane helix</keyword>
<evidence type="ECO:0000259" key="2">
    <source>
        <dbReference type="PROSITE" id="PS50206"/>
    </source>
</evidence>
<reference evidence="4" key="1">
    <citation type="submission" date="2016-10" db="EMBL/GenBank/DDBJ databases">
        <authorList>
            <person name="Varghese N."/>
            <person name="Submissions S."/>
        </authorList>
    </citation>
    <scope>NUCLEOTIDE SEQUENCE [LARGE SCALE GENOMIC DNA]</scope>
    <source>
        <strain evidence="4">FP5</strain>
    </source>
</reference>
<dbReference type="RefSeq" id="WP_089753664.1">
    <property type="nucleotide sequence ID" value="NZ_FOOG01000039.1"/>
</dbReference>
<gene>
    <name evidence="3" type="ORF">SAMN05216353_13913</name>
</gene>
<dbReference type="SUPFAM" id="SSF52821">
    <property type="entry name" value="Rhodanese/Cell cycle control phosphatase"/>
    <property type="match status" value="1"/>
</dbReference>
<dbReference type="Gene3D" id="3.40.250.10">
    <property type="entry name" value="Rhodanese-like domain"/>
    <property type="match status" value="1"/>
</dbReference>
<dbReference type="OrthoDB" id="9800872at2"/>
<evidence type="ECO:0000313" key="4">
    <source>
        <dbReference type="Proteomes" id="UP000198897"/>
    </source>
</evidence>
<feature type="transmembrane region" description="Helical" evidence="1">
    <location>
        <begin position="6"/>
        <end position="23"/>
    </location>
</feature>